<keyword evidence="2" id="KW-1185">Reference proteome</keyword>
<accession>A0A9X1I3E7</accession>
<comment type="caution">
    <text evidence="1">The sequence shown here is derived from an EMBL/GenBank/DDBJ whole genome shotgun (WGS) entry which is preliminary data.</text>
</comment>
<evidence type="ECO:0000313" key="1">
    <source>
        <dbReference type="EMBL" id="MCB4799938.1"/>
    </source>
</evidence>
<evidence type="ECO:0000313" key="2">
    <source>
        <dbReference type="Proteomes" id="UP001139199"/>
    </source>
</evidence>
<reference evidence="1" key="1">
    <citation type="submission" date="2021-10" db="EMBL/GenBank/DDBJ databases">
        <title>Tamlana sargassums sp. nov., and Tamlana laminarinivorans sp. nov., two new bacteria isolated from the brown alga.</title>
        <authorList>
            <person name="Li J."/>
        </authorList>
    </citation>
    <scope>NUCLEOTIDE SEQUENCE</scope>
    <source>
        <strain evidence="1">PT2-4</strain>
    </source>
</reference>
<name>A0A9X1I3E7_9FLAO</name>
<dbReference type="EMBL" id="JAJAPW010000007">
    <property type="protein sequence ID" value="MCB4799938.1"/>
    <property type="molecule type" value="Genomic_DNA"/>
</dbReference>
<sequence>MSYYFVALTVALIALNTYLYLKSFMKSNLVSSIDVHEEYSSYLMSNNEKLYNQLKMLDCLSHLEIYLSDNKLRTNQPFELDSFKTIKYETQKSILETVVKLK</sequence>
<gene>
    <name evidence="1" type="ORF">LG649_13880</name>
</gene>
<organism evidence="1 2">
    <name type="scientific">Neotamlana laminarinivorans</name>
    <dbReference type="NCBI Taxonomy" id="2883124"/>
    <lineage>
        <taxon>Bacteria</taxon>
        <taxon>Pseudomonadati</taxon>
        <taxon>Bacteroidota</taxon>
        <taxon>Flavobacteriia</taxon>
        <taxon>Flavobacteriales</taxon>
        <taxon>Flavobacteriaceae</taxon>
        <taxon>Neotamlana</taxon>
    </lineage>
</organism>
<dbReference type="RefSeq" id="WP_226544423.1">
    <property type="nucleotide sequence ID" value="NZ_JAJAPW010000007.1"/>
</dbReference>
<protein>
    <submittedName>
        <fullName evidence="1">Uncharacterized protein</fullName>
    </submittedName>
</protein>
<dbReference type="Proteomes" id="UP001139199">
    <property type="component" value="Unassembled WGS sequence"/>
</dbReference>
<dbReference type="AlphaFoldDB" id="A0A9X1I3E7"/>
<proteinExistence type="predicted"/>